<evidence type="ECO:0000313" key="2">
    <source>
        <dbReference type="Proteomes" id="UP000019442"/>
    </source>
</evidence>
<dbReference type="InterPro" id="IPR036520">
    <property type="entry name" value="UPF0759_sf"/>
</dbReference>
<dbReference type="HOGENOM" id="CLU_1354088_0_0_6"/>
<dbReference type="AlphaFoldDB" id="W8KGE3"/>
<reference evidence="1 2" key="1">
    <citation type="journal article" date="2014" name="J Genomics">
        <title>Draft Genome Sequence of the Extremely Halophilic Phototrophic Purple Sulfur Bacterium Halorhodospira halochloris.</title>
        <authorList>
            <person name="Singh K.S."/>
            <person name="Kirksey J."/>
            <person name="Hoff W.D."/>
            <person name="Deole R."/>
        </authorList>
    </citation>
    <scope>NUCLEOTIDE SEQUENCE [LARGE SCALE GENOMIC DNA]</scope>
    <source>
        <strain evidence="1 2">A</strain>
    </source>
</reference>
<dbReference type="EMBL" id="CP007268">
    <property type="protein sequence ID" value="AHK78228.1"/>
    <property type="molecule type" value="Genomic_DNA"/>
</dbReference>
<dbReference type="RefSeq" id="WP_025280578.1">
    <property type="nucleotide sequence ID" value="NZ_CP007268.1"/>
</dbReference>
<protein>
    <recommendedName>
        <fullName evidence="3">DUF72 domain-containing protein</fullName>
    </recommendedName>
</protein>
<dbReference type="Proteomes" id="UP000019442">
    <property type="component" value="Chromosome"/>
</dbReference>
<accession>W8KGE3</accession>
<keyword evidence="2" id="KW-1185">Reference proteome</keyword>
<dbReference type="KEGG" id="hhc:M911_02535"/>
<evidence type="ECO:0008006" key="3">
    <source>
        <dbReference type="Google" id="ProtNLM"/>
    </source>
</evidence>
<organism evidence="1 2">
    <name type="scientific">Ectothiorhodospira haloalkaliphila</name>
    <dbReference type="NCBI Taxonomy" id="421628"/>
    <lineage>
        <taxon>Bacteria</taxon>
        <taxon>Pseudomonadati</taxon>
        <taxon>Pseudomonadota</taxon>
        <taxon>Gammaproteobacteria</taxon>
        <taxon>Chromatiales</taxon>
        <taxon>Ectothiorhodospiraceae</taxon>
        <taxon>Ectothiorhodospira</taxon>
    </lineage>
</organism>
<name>W8KGE3_9GAMM</name>
<dbReference type="OrthoDB" id="9780310at2"/>
<sequence>MGQGKSFHLTLGARDWEHPAWVAQFYPQDMPASWRLCFYANEFSAVLVPAQRWQGTEVSDWRGWLGEVREDFRFYLELADPGGVDVEHLGRLRETLGPQLAGLVVPEAMRVPGEGGGYTPAMGPWPDGLPCYSASAPATHARLWTGPDTQAPCGPVGRVVLPSGAHPRVLRDHLEAFARCSQGRSGVLFLDAPPAVMGQTVTLAGLLGFT</sequence>
<dbReference type="SUPFAM" id="SSF117396">
    <property type="entry name" value="TM1631-like"/>
    <property type="match status" value="1"/>
</dbReference>
<evidence type="ECO:0000313" key="1">
    <source>
        <dbReference type="EMBL" id="AHK78228.1"/>
    </source>
</evidence>
<reference evidence="2" key="2">
    <citation type="submission" date="2014-02" db="EMBL/GenBank/DDBJ databases">
        <title>Draft Genome Sequence of extremely halophilic bacteria Halorhodospira halochloris.</title>
        <authorList>
            <person name="Singh K.S."/>
        </authorList>
    </citation>
    <scope>NUCLEOTIDE SEQUENCE [LARGE SCALE GENOMIC DNA]</scope>
    <source>
        <strain evidence="2">A</strain>
    </source>
</reference>
<proteinExistence type="predicted"/>
<dbReference type="Gene3D" id="3.20.20.410">
    <property type="entry name" value="Protein of unknown function UPF0759"/>
    <property type="match status" value="1"/>
</dbReference>
<gene>
    <name evidence="1" type="ORF">M911_02535</name>
</gene>